<dbReference type="EMBL" id="JACCFL010000001">
    <property type="protein sequence ID" value="NYJ22327.1"/>
    <property type="molecule type" value="Genomic_DNA"/>
</dbReference>
<name>A0A853CNU0_9MICO</name>
<keyword evidence="2" id="KW-1133">Transmembrane helix</keyword>
<keyword evidence="2" id="KW-0812">Transmembrane</keyword>
<evidence type="ECO:0000313" key="6">
    <source>
        <dbReference type="Proteomes" id="UP000578352"/>
    </source>
</evidence>
<evidence type="ECO:0000256" key="2">
    <source>
        <dbReference type="SAM" id="Phobius"/>
    </source>
</evidence>
<evidence type="ECO:0000256" key="1">
    <source>
        <dbReference type="SAM" id="MobiDB-lite"/>
    </source>
</evidence>
<gene>
    <name evidence="5" type="ORF">HNR13_000614</name>
</gene>
<comment type="caution">
    <text evidence="5">The sequence shown here is derived from an EMBL/GenBank/DDBJ whole genome shotgun (WGS) entry which is preliminary data.</text>
</comment>
<evidence type="ECO:0000313" key="5">
    <source>
        <dbReference type="EMBL" id="NYJ22327.1"/>
    </source>
</evidence>
<dbReference type="Pfam" id="PF24514">
    <property type="entry name" value="SpaA_4"/>
    <property type="match status" value="3"/>
</dbReference>
<dbReference type="Proteomes" id="UP000578352">
    <property type="component" value="Unassembled WGS sequence"/>
</dbReference>
<dbReference type="AlphaFoldDB" id="A0A853CNU0"/>
<feature type="domain" description="SpaA-like prealbumin fold" evidence="4">
    <location>
        <begin position="228"/>
        <end position="336"/>
    </location>
</feature>
<reference evidence="5 6" key="1">
    <citation type="submission" date="2020-07" db="EMBL/GenBank/DDBJ databases">
        <title>Sequencing the genomes of 1000 actinobacteria strains.</title>
        <authorList>
            <person name="Klenk H.-P."/>
        </authorList>
    </citation>
    <scope>NUCLEOTIDE SEQUENCE [LARGE SCALE GENOMIC DNA]</scope>
    <source>
        <strain evidence="5 6">DSM 15165</strain>
    </source>
</reference>
<feature type="chain" id="PRO_5032923668" description="SpaA-like prealbumin fold domain-containing protein" evidence="3">
    <location>
        <begin position="23"/>
        <end position="761"/>
    </location>
</feature>
<feature type="region of interest" description="Disordered" evidence="1">
    <location>
        <begin position="688"/>
        <end position="719"/>
    </location>
</feature>
<keyword evidence="2" id="KW-0472">Membrane</keyword>
<feature type="compositionally biased region" description="Pro residues" evidence="1">
    <location>
        <begin position="691"/>
        <end position="705"/>
    </location>
</feature>
<dbReference type="RefSeq" id="WP_179604386.1">
    <property type="nucleotide sequence ID" value="NZ_BAABEH010000001.1"/>
</dbReference>
<dbReference type="InterPro" id="IPR055371">
    <property type="entry name" value="SpaA_PFL_dom_4"/>
</dbReference>
<keyword evidence="3" id="KW-0732">Signal</keyword>
<proteinExistence type="predicted"/>
<accession>A0A853CNU0</accession>
<evidence type="ECO:0000259" key="4">
    <source>
        <dbReference type="Pfam" id="PF24514"/>
    </source>
</evidence>
<sequence length="761" mass="77920">MLALAAAVIGAVVPAWQPPAVAQSPAPLQVTYVARVCDNYSDIMANKARNNIQESLFNLGPDSTYAPNGIVSPTAEQNGSPNCRPYTGWRFSTGAGITGKSPATDNLSTVTGLYRSDIVTQASTPLLDPQGQPVLGPGGVPQTIPGAVTVQLNAAETAAAQGGRTVWVEGGTPTDPLNANPNVGFGALRCAQDALNGDNVDAVTFPQASTHVFCYYYLVTPPPPPGTITIVKHVLGAQSDTFPFQGNISYNPGGAFTVAGAPGQDGSIEFVRGATLGSLTQPPWSFTEQSKAGWQPPAQASCVSANGQSVVTHSGATTSVNLAPNDHVTCTYTNTPTPLGDAELWKVSTGAVGTFPFAITGPTTTEHYPDVTTVQPGVPIKFATRTGAPAGNYSATEDMPTDFSQTGPGTWRMTNAVCNGAAIPFTNTPGTPATATATYTAAPGTDVACLFANEFDPSGRLDIYKTTLNGVGRFEYTVLDNRDNLTRVQDPVATTTTPGVEVQAQPSATGLSAAPGSEYTILEAMPAPDSGGFWVLDSATCGANTVSVDLTAASVVVALSPDLAAASCHFVNRYQPYGSFSVVKDTTPDTALRPGAAQLAIDCSDNAFDGDLTVASGQGANDTGIALTDATMTCSVTEPQTGAAPNVDVTTTAYLEIGGTRQPYTLGDTFTAPLGSFTQVVVQNTLKAVTPTPPPTPTPTPPPVAPAGDGQPPSGLADTGSSAPSLWLLLCVGGLVVAGSGLVALAAGRRRVGRTPHRDGR</sequence>
<feature type="domain" description="SpaA-like prealbumin fold" evidence="4">
    <location>
        <begin position="346"/>
        <end position="454"/>
    </location>
</feature>
<feature type="domain" description="SpaA-like prealbumin fold" evidence="4">
    <location>
        <begin position="462"/>
        <end position="573"/>
    </location>
</feature>
<evidence type="ECO:0000256" key="3">
    <source>
        <dbReference type="SAM" id="SignalP"/>
    </source>
</evidence>
<feature type="signal peptide" evidence="3">
    <location>
        <begin position="1"/>
        <end position="22"/>
    </location>
</feature>
<feature type="transmembrane region" description="Helical" evidence="2">
    <location>
        <begin position="726"/>
        <end position="748"/>
    </location>
</feature>
<organism evidence="5 6">
    <name type="scientific">Leifsonia shinshuensis</name>
    <dbReference type="NCBI Taxonomy" id="150026"/>
    <lineage>
        <taxon>Bacteria</taxon>
        <taxon>Bacillati</taxon>
        <taxon>Actinomycetota</taxon>
        <taxon>Actinomycetes</taxon>
        <taxon>Micrococcales</taxon>
        <taxon>Microbacteriaceae</taxon>
        <taxon>Leifsonia</taxon>
    </lineage>
</organism>
<protein>
    <recommendedName>
        <fullName evidence="4">SpaA-like prealbumin fold domain-containing protein</fullName>
    </recommendedName>
</protein>